<reference evidence="12 13" key="1">
    <citation type="submission" date="2014-11" db="EMBL/GenBank/DDBJ databases">
        <title>Genome sequencing of Pantoea rodasii ND03.</title>
        <authorList>
            <person name="Muhamad Yunos N.Y."/>
            <person name="Chan K.-G."/>
        </authorList>
    </citation>
    <scope>NUCLEOTIDE SEQUENCE [LARGE SCALE GENOMIC DNA]</scope>
    <source>
        <strain evidence="12 13">ND03</strain>
    </source>
</reference>
<feature type="signal peptide" evidence="9">
    <location>
        <begin position="1"/>
        <end position="20"/>
    </location>
</feature>
<keyword evidence="4" id="KW-0378">Hydrolase</keyword>
<dbReference type="GO" id="GO:0005975">
    <property type="term" value="P:carbohydrate metabolic process"/>
    <property type="evidence" value="ECO:0007669"/>
    <property type="project" value="InterPro"/>
</dbReference>
<feature type="active site" description="Proton donor" evidence="8">
    <location>
        <position position="316"/>
    </location>
</feature>
<feature type="domain" description="Glycoside hydrolase family 20 catalytic" evidence="10">
    <location>
        <begin position="545"/>
        <end position="586"/>
    </location>
</feature>
<gene>
    <name evidence="12" type="ORF">QU24_01380</name>
</gene>
<dbReference type="InterPro" id="IPR029018">
    <property type="entry name" value="Hex-like_dom2"/>
</dbReference>
<protein>
    <recommendedName>
        <fullName evidence="3">beta-N-acetylhexosaminidase</fullName>
        <ecNumber evidence="3">3.2.1.52</ecNumber>
    </recommendedName>
    <alternativeName>
        <fullName evidence="6">Beta-N-acetylhexosaminidase</fullName>
    </alternativeName>
    <alternativeName>
        <fullName evidence="7">N-acetyl-beta-glucosaminidase</fullName>
    </alternativeName>
</protein>
<evidence type="ECO:0000256" key="8">
    <source>
        <dbReference type="PIRSR" id="PIRSR625705-1"/>
    </source>
</evidence>
<dbReference type="EC" id="3.2.1.52" evidence="3"/>
<dbReference type="Proteomes" id="UP000030853">
    <property type="component" value="Unassembled WGS sequence"/>
</dbReference>
<dbReference type="GO" id="GO:0016020">
    <property type="term" value="C:membrane"/>
    <property type="evidence" value="ECO:0007669"/>
    <property type="project" value="TreeGrafter"/>
</dbReference>
<evidence type="ECO:0000256" key="6">
    <source>
        <dbReference type="ARBA" id="ARBA00030512"/>
    </source>
</evidence>
<evidence type="ECO:0000256" key="5">
    <source>
        <dbReference type="ARBA" id="ARBA00023295"/>
    </source>
</evidence>
<evidence type="ECO:0000313" key="13">
    <source>
        <dbReference type="Proteomes" id="UP000030853"/>
    </source>
</evidence>
<dbReference type="PRINTS" id="PR00738">
    <property type="entry name" value="GLHYDRLASE20"/>
</dbReference>
<evidence type="ECO:0000256" key="7">
    <source>
        <dbReference type="ARBA" id="ARBA00033000"/>
    </source>
</evidence>
<dbReference type="AlphaFoldDB" id="A0A0B1RA52"/>
<keyword evidence="5" id="KW-0326">Glycosidase</keyword>
<dbReference type="Pfam" id="PF02838">
    <property type="entry name" value="Glyco_hydro_20b"/>
    <property type="match status" value="1"/>
</dbReference>
<name>A0A0B1RA52_9GAMM</name>
<evidence type="ECO:0000256" key="2">
    <source>
        <dbReference type="ARBA" id="ARBA00006285"/>
    </source>
</evidence>
<proteinExistence type="inferred from homology"/>
<dbReference type="SUPFAM" id="SSF51445">
    <property type="entry name" value="(Trans)glycosidases"/>
    <property type="match status" value="1"/>
</dbReference>
<evidence type="ECO:0000259" key="11">
    <source>
        <dbReference type="Pfam" id="PF02838"/>
    </source>
</evidence>
<feature type="domain" description="Beta-hexosaminidase bacterial type N-terminal" evidence="11">
    <location>
        <begin position="27"/>
        <end position="156"/>
    </location>
</feature>
<feature type="chain" id="PRO_5002060114" description="beta-N-acetylhexosaminidase" evidence="9">
    <location>
        <begin position="21"/>
        <end position="794"/>
    </location>
</feature>
<dbReference type="SUPFAM" id="SSF55545">
    <property type="entry name" value="beta-N-acetylhexosaminidase-like domain"/>
    <property type="match status" value="1"/>
</dbReference>
<dbReference type="Gene3D" id="3.30.379.10">
    <property type="entry name" value="Chitobiase/beta-hexosaminidase domain 2-like"/>
    <property type="match status" value="1"/>
</dbReference>
<comment type="similarity">
    <text evidence="2">Belongs to the glycosyl hydrolase 20 family.</text>
</comment>
<dbReference type="PANTHER" id="PTHR22600">
    <property type="entry name" value="BETA-HEXOSAMINIDASE"/>
    <property type="match status" value="1"/>
</dbReference>
<dbReference type="Gene3D" id="3.20.20.80">
    <property type="entry name" value="Glycosidases"/>
    <property type="match status" value="2"/>
</dbReference>
<dbReference type="InterPro" id="IPR015882">
    <property type="entry name" value="HEX_bac_N"/>
</dbReference>
<dbReference type="InterPro" id="IPR025705">
    <property type="entry name" value="Beta_hexosaminidase_sua/sub"/>
</dbReference>
<comment type="catalytic activity">
    <reaction evidence="1">
        <text>Hydrolysis of terminal non-reducing N-acetyl-D-hexosamine residues in N-acetyl-beta-D-hexosaminides.</text>
        <dbReference type="EC" id="3.2.1.52"/>
    </reaction>
</comment>
<evidence type="ECO:0000256" key="1">
    <source>
        <dbReference type="ARBA" id="ARBA00001231"/>
    </source>
</evidence>
<organism evidence="12 13">
    <name type="scientific">Pantoea rodasii</name>
    <dbReference type="NCBI Taxonomy" id="1076549"/>
    <lineage>
        <taxon>Bacteria</taxon>
        <taxon>Pseudomonadati</taxon>
        <taxon>Pseudomonadota</taxon>
        <taxon>Gammaproteobacteria</taxon>
        <taxon>Enterobacterales</taxon>
        <taxon>Erwiniaceae</taxon>
        <taxon>Pantoea</taxon>
    </lineage>
</organism>
<accession>A0A0B1RA52</accession>
<evidence type="ECO:0000256" key="4">
    <source>
        <dbReference type="ARBA" id="ARBA00022801"/>
    </source>
</evidence>
<dbReference type="GO" id="GO:0030203">
    <property type="term" value="P:glycosaminoglycan metabolic process"/>
    <property type="evidence" value="ECO:0007669"/>
    <property type="project" value="TreeGrafter"/>
</dbReference>
<dbReference type="EMBL" id="JTJJ01000006">
    <property type="protein sequence ID" value="KHJ69918.1"/>
    <property type="molecule type" value="Genomic_DNA"/>
</dbReference>
<evidence type="ECO:0000313" key="12">
    <source>
        <dbReference type="EMBL" id="KHJ69918.1"/>
    </source>
</evidence>
<comment type="caution">
    <text evidence="12">The sequence shown here is derived from an EMBL/GenBank/DDBJ whole genome shotgun (WGS) entry which is preliminary data.</text>
</comment>
<dbReference type="InterPro" id="IPR015883">
    <property type="entry name" value="Glyco_hydro_20_cat"/>
</dbReference>
<sequence>MPLQRTLLACCLSLSFSAFAAPASDLPLMPWPQKVVQPAGGGALTLTPQFTLHISGDHLEGAEARWRARISRQTGWPLLPASAPSNPATIQVQIAQAIDPLPQPDSDESYHLEVNSSGVLLKANTRFGAMRGMETLLQLIENNETGTQIPYVTIDDKPRFPWRGVLIDSARHFLPIETVKRQIDGIAAARMNVFHWHLTDDQGWRFASSHYPQLQEKASDGLFYIQQQMRDVVRYATQRGVRVVPEIDLPGHASAIAVAMPELLSAPGPYQMERGWGVFKPLLDPSNEAVFTFIDTLMGEVTAIFPDPYVHIGGDEVDPTQWNDSPKIQQFMRDHGLKDTHALQAWFNQRVEKILEAHQRRMIGWDEVYHPDLPKSILIQSWQGQDALGEAAKHDFRGILSTGFYLDQPQTAAYHYRNEPWPQGLNGQDQIQADEQAQSWQFTMPRLKGSPVKGSFTLVEGKSGWRGFIDFSGKARRMVSDIRWLSPTQLTFSVDTWMGPFQPMVTLTQDKLTGYMLVGNVRYPAEGSKLAQVPAGIQPSVPSPEQMQNNLMGGEAALWAENVNSRVIDTRLWPRAFVVAERLWSAKDVTDSDNMYQRLSAVDRWGTVSVGLQQHQQAEVQMMRLANTSDITPLRVLAEVLEPAQYYTRQHLKFQAGHYDYFEPLNRLADVLPAESEPVRLLDKQVDALIANREDHAAANAIRQQLQRWQNNSDAVMPLILANYQLKPLQQQAQQVAQLSRMGLDLVNAMQRNQAYGASEVADMHTKLDAAAQVQDETVLALVRPLEKLLRASK</sequence>
<dbReference type="GO" id="GO:0004563">
    <property type="term" value="F:beta-N-acetylhexosaminidase activity"/>
    <property type="evidence" value="ECO:0007669"/>
    <property type="project" value="InterPro"/>
</dbReference>
<dbReference type="InterPro" id="IPR017853">
    <property type="entry name" value="GH"/>
</dbReference>
<dbReference type="PANTHER" id="PTHR22600:SF57">
    <property type="entry name" value="BETA-N-ACETYLHEXOSAMINIDASE"/>
    <property type="match status" value="1"/>
</dbReference>
<keyword evidence="9" id="KW-0732">Signal</keyword>
<feature type="domain" description="Glycoside hydrolase family 20 catalytic" evidence="10">
    <location>
        <begin position="160"/>
        <end position="441"/>
    </location>
</feature>
<dbReference type="Pfam" id="PF00728">
    <property type="entry name" value="Glyco_hydro_20"/>
    <property type="match status" value="2"/>
</dbReference>
<evidence type="ECO:0000256" key="9">
    <source>
        <dbReference type="SAM" id="SignalP"/>
    </source>
</evidence>
<dbReference type="RefSeq" id="WP_039327598.1">
    <property type="nucleotide sequence ID" value="NZ_JTJJ01000006.1"/>
</dbReference>
<evidence type="ECO:0000259" key="10">
    <source>
        <dbReference type="Pfam" id="PF00728"/>
    </source>
</evidence>
<evidence type="ECO:0000256" key="3">
    <source>
        <dbReference type="ARBA" id="ARBA00012663"/>
    </source>
</evidence>